<proteinExistence type="inferred from homology"/>
<evidence type="ECO:0000256" key="1">
    <source>
        <dbReference type="ARBA" id="ARBA00004123"/>
    </source>
</evidence>
<dbReference type="GO" id="GO:0006367">
    <property type="term" value="P:transcription initiation at RNA polymerase II promoter"/>
    <property type="evidence" value="ECO:0007669"/>
    <property type="project" value="TreeGrafter"/>
</dbReference>
<dbReference type="InterPro" id="IPR003923">
    <property type="entry name" value="TAF10"/>
</dbReference>
<keyword evidence="4" id="KW-0539">Nucleus</keyword>
<evidence type="ECO:0000256" key="2">
    <source>
        <dbReference type="ARBA" id="ARBA00023015"/>
    </source>
</evidence>
<dbReference type="Pfam" id="PF03540">
    <property type="entry name" value="TAF10"/>
    <property type="match status" value="1"/>
</dbReference>
<evidence type="ECO:0000256" key="3">
    <source>
        <dbReference type="ARBA" id="ARBA00023163"/>
    </source>
</evidence>
<gene>
    <name evidence="6" type="primary">TAF10</name>
    <name evidence="6" type="ORF">ECANGB1_713</name>
</gene>
<evidence type="ECO:0000256" key="5">
    <source>
        <dbReference type="ARBA" id="ARBA00025730"/>
    </source>
</evidence>
<dbReference type="PANTHER" id="PTHR21242:SF0">
    <property type="entry name" value="TRANSCRIPTION INITIATION FACTOR TFIID SUBUNIT 10"/>
    <property type="match status" value="1"/>
</dbReference>
<sequence>MKEEEFKERLSKYTPLLPESVIDHYLEKNGVKTDNESIRKTVSLMAHKFLTDIATNAYQFHKIHVKARSKDKRYAKEKRVTLQVPDVEKALEEMGIDISRPYYYT</sequence>
<keyword evidence="3" id="KW-0804">Transcription</keyword>
<dbReference type="CDD" id="cd07982">
    <property type="entry name" value="HFD_TAF10"/>
    <property type="match status" value="1"/>
</dbReference>
<comment type="subcellular location">
    <subcellularLocation>
        <location evidence="1">Nucleus</location>
    </subcellularLocation>
</comment>
<organism evidence="6 7">
    <name type="scientific">Enterospora canceri</name>
    <dbReference type="NCBI Taxonomy" id="1081671"/>
    <lineage>
        <taxon>Eukaryota</taxon>
        <taxon>Fungi</taxon>
        <taxon>Fungi incertae sedis</taxon>
        <taxon>Microsporidia</taxon>
        <taxon>Enterocytozoonidae</taxon>
        <taxon>Enterospora</taxon>
    </lineage>
</organism>
<evidence type="ECO:0000313" key="7">
    <source>
        <dbReference type="Proteomes" id="UP000192639"/>
    </source>
</evidence>
<dbReference type="GO" id="GO:1990841">
    <property type="term" value="F:promoter-specific chromatin binding"/>
    <property type="evidence" value="ECO:0007669"/>
    <property type="project" value="TreeGrafter"/>
</dbReference>
<dbReference type="PRINTS" id="PR01443">
    <property type="entry name" value="TFIID30KDSUB"/>
</dbReference>
<keyword evidence="7" id="KW-1185">Reference proteome</keyword>
<dbReference type="PANTHER" id="PTHR21242">
    <property type="entry name" value="TRANSCRIPTION INITIATION FACTOR TFIID SUBUNIT 10"/>
    <property type="match status" value="1"/>
</dbReference>
<dbReference type="GO" id="GO:0016251">
    <property type="term" value="F:RNA polymerase II general transcription initiation factor activity"/>
    <property type="evidence" value="ECO:0007669"/>
    <property type="project" value="TreeGrafter"/>
</dbReference>
<accession>A0A1Y1S7R6</accession>
<dbReference type="VEuPathDB" id="MicrosporidiaDB:ECANGB1_713"/>
<comment type="similarity">
    <text evidence="5">Belongs to the TAF10 family.</text>
</comment>
<dbReference type="OrthoDB" id="154356at2759"/>
<dbReference type="GO" id="GO:0005669">
    <property type="term" value="C:transcription factor TFIID complex"/>
    <property type="evidence" value="ECO:0007669"/>
    <property type="project" value="TreeGrafter"/>
</dbReference>
<protein>
    <submittedName>
        <fullName evidence="6">TAF10</fullName>
    </submittedName>
</protein>
<keyword evidence="2" id="KW-0805">Transcription regulation</keyword>
<dbReference type="Proteomes" id="UP000192639">
    <property type="component" value="Unassembled WGS sequence"/>
</dbReference>
<reference evidence="6 7" key="1">
    <citation type="journal article" date="2017" name="Environ. Microbiol.">
        <title>Decay of the glycolytic pathway and adaptation to intranuclear parasitism within Enterocytozoonidae microsporidia.</title>
        <authorList>
            <person name="Wiredu Boakye D."/>
            <person name="Jaroenlak P."/>
            <person name="Prachumwat A."/>
            <person name="Williams T.A."/>
            <person name="Bateman K.S."/>
            <person name="Itsathitphaisarn O."/>
            <person name="Sritunyalucksana K."/>
            <person name="Paszkiewicz K.H."/>
            <person name="Moore K.A."/>
            <person name="Stentiford G.D."/>
            <person name="Williams B.A."/>
        </authorList>
    </citation>
    <scope>NUCLEOTIDE SEQUENCE [LARGE SCALE GENOMIC DNA]</scope>
    <source>
        <strain evidence="6 7">GB1</strain>
    </source>
</reference>
<name>A0A1Y1S7R6_9MICR</name>
<evidence type="ECO:0000256" key="4">
    <source>
        <dbReference type="ARBA" id="ARBA00023242"/>
    </source>
</evidence>
<dbReference type="GO" id="GO:0000124">
    <property type="term" value="C:SAGA complex"/>
    <property type="evidence" value="ECO:0007669"/>
    <property type="project" value="TreeGrafter"/>
</dbReference>
<dbReference type="AlphaFoldDB" id="A0A1Y1S7R6"/>
<evidence type="ECO:0000313" key="6">
    <source>
        <dbReference type="EMBL" id="ORD94455.1"/>
    </source>
</evidence>
<comment type="caution">
    <text evidence="6">The sequence shown here is derived from an EMBL/GenBank/DDBJ whole genome shotgun (WGS) entry which is preliminary data.</text>
</comment>
<dbReference type="EMBL" id="LWDP01000020">
    <property type="protein sequence ID" value="ORD94455.1"/>
    <property type="molecule type" value="Genomic_DNA"/>
</dbReference>